<gene>
    <name evidence="7" type="ORF">TL10_26380</name>
</gene>
<evidence type="ECO:0000256" key="5">
    <source>
        <dbReference type="ARBA" id="ARBA00022691"/>
    </source>
</evidence>
<evidence type="ECO:0000256" key="2">
    <source>
        <dbReference type="ARBA" id="ARBA00008138"/>
    </source>
</evidence>
<keyword evidence="3 6" id="KW-0489">Methyltransferase</keyword>
<comment type="function">
    <text evidence="1 6">Exhibits S-adenosyl-L-methionine-dependent methyltransferase activity.</text>
</comment>
<protein>
    <recommendedName>
        <fullName evidence="6">S-adenosyl-L-methionine-dependent methyltransferase</fullName>
        <ecNumber evidence="6">2.1.1.-</ecNumber>
    </recommendedName>
</protein>
<dbReference type="PANTHER" id="PTHR43619:SF2">
    <property type="entry name" value="S-ADENOSYL-L-METHIONINE-DEPENDENT METHYLTRANSFERASES SUPERFAMILY PROTEIN"/>
    <property type="match status" value="1"/>
</dbReference>
<organism evidence="7 8">
    <name type="scientific">Mycolicibacterium llatzerense</name>
    <dbReference type="NCBI Taxonomy" id="280871"/>
    <lineage>
        <taxon>Bacteria</taxon>
        <taxon>Bacillati</taxon>
        <taxon>Actinomycetota</taxon>
        <taxon>Actinomycetes</taxon>
        <taxon>Mycobacteriales</taxon>
        <taxon>Mycobacteriaceae</taxon>
        <taxon>Mycolicibacterium</taxon>
    </lineage>
</organism>
<dbReference type="SUPFAM" id="SSF53335">
    <property type="entry name" value="S-adenosyl-L-methionine-dependent methyltransferases"/>
    <property type="match status" value="1"/>
</dbReference>
<dbReference type="AlphaFoldDB" id="A0A0D1IXR1"/>
<evidence type="ECO:0000256" key="3">
    <source>
        <dbReference type="ARBA" id="ARBA00022603"/>
    </source>
</evidence>
<comment type="similarity">
    <text evidence="2 6">Belongs to the UPF0677 family.</text>
</comment>
<dbReference type="GO" id="GO:0032259">
    <property type="term" value="P:methylation"/>
    <property type="evidence" value="ECO:0007669"/>
    <property type="project" value="UniProtKB-KW"/>
</dbReference>
<comment type="caution">
    <text evidence="7">The sequence shown here is derived from an EMBL/GenBank/DDBJ whole genome shotgun (WGS) entry which is preliminary data.</text>
</comment>
<dbReference type="EC" id="2.1.1.-" evidence="6"/>
<keyword evidence="8" id="KW-1185">Reference proteome</keyword>
<evidence type="ECO:0000256" key="4">
    <source>
        <dbReference type="ARBA" id="ARBA00022679"/>
    </source>
</evidence>
<reference evidence="7 8" key="1">
    <citation type="submission" date="2015-01" db="EMBL/GenBank/DDBJ databases">
        <title>Genome sequence of Mycobacterium llatzerense and Mycobacterium immunogenum recovered from brain abscess.</title>
        <authorList>
            <person name="Greninger A.L."/>
            <person name="Langelier C."/>
            <person name="Cunningham G."/>
            <person name="Chiu C.Y."/>
            <person name="Miller S."/>
        </authorList>
    </citation>
    <scope>NUCLEOTIDE SEQUENCE [LARGE SCALE GENOMIC DNA]</scope>
    <source>
        <strain evidence="7 8">CLUC14</strain>
    </source>
</reference>
<evidence type="ECO:0000313" key="7">
    <source>
        <dbReference type="EMBL" id="KIU14093.1"/>
    </source>
</evidence>
<evidence type="ECO:0000256" key="1">
    <source>
        <dbReference type="ARBA" id="ARBA00003907"/>
    </source>
</evidence>
<name>A0A0D1IXR1_9MYCO</name>
<dbReference type="Pfam" id="PF04072">
    <property type="entry name" value="LCM"/>
    <property type="match status" value="1"/>
</dbReference>
<keyword evidence="4 7" id="KW-0808">Transferase</keyword>
<keyword evidence="5 6" id="KW-0949">S-adenosyl-L-methionine</keyword>
<accession>A0A0D1IXR1</accession>
<dbReference type="RefSeq" id="WP_043987977.1">
    <property type="nucleotide sequence ID" value="NZ_JXST01000053.1"/>
</dbReference>
<dbReference type="Proteomes" id="UP000032221">
    <property type="component" value="Unassembled WGS sequence"/>
</dbReference>
<dbReference type="GO" id="GO:0008168">
    <property type="term" value="F:methyltransferase activity"/>
    <property type="evidence" value="ECO:0007669"/>
    <property type="project" value="UniProtKB-UniRule"/>
</dbReference>
<dbReference type="PANTHER" id="PTHR43619">
    <property type="entry name" value="S-ADENOSYL-L-METHIONINE-DEPENDENT METHYLTRANSFERASE YKTD-RELATED"/>
    <property type="match status" value="1"/>
</dbReference>
<evidence type="ECO:0000313" key="8">
    <source>
        <dbReference type="Proteomes" id="UP000032221"/>
    </source>
</evidence>
<sequence>MARTDDDSWDITESVGATALGVAAARAAESGSEHPLFDDPCARIFVDAAIARGWSPPFTAADPGPAQAGRMRMLMAYVPSRTKWFDEYFAAAGADGIRQVVILAAGLDARAWRLPWPDGTVVFEIDQPKVLAFKEETLAAHGVEPAARHVGVPIDLRQDWPEALRQSGFDPTQPTAWLAEGLLPYLPAEAQDLLFDRLHELSAPGSRVAVEGFGPEYFSEAKQRIREERMDAVRAEAARSGKPIFDVSDLFYIEPREDIAEWLTRHGWQTRFETSAEVTARYKPEVAGEVPDVGSEFVDAKLS</sequence>
<dbReference type="OrthoDB" id="9806164at2"/>
<dbReference type="InterPro" id="IPR007213">
    <property type="entry name" value="Ppm1/Ppm2/Tcmp"/>
</dbReference>
<dbReference type="NCBIfam" id="TIGR00027">
    <property type="entry name" value="mthyl_TIGR00027"/>
    <property type="match status" value="1"/>
</dbReference>
<dbReference type="InterPro" id="IPR029063">
    <property type="entry name" value="SAM-dependent_MTases_sf"/>
</dbReference>
<dbReference type="PATRIC" id="fig|280871.6.peg.5471"/>
<dbReference type="EMBL" id="JXST01000053">
    <property type="protein sequence ID" value="KIU14093.1"/>
    <property type="molecule type" value="Genomic_DNA"/>
</dbReference>
<dbReference type="STRING" id="280871.TL10_26380"/>
<evidence type="ECO:0000256" key="6">
    <source>
        <dbReference type="RuleBase" id="RU362030"/>
    </source>
</evidence>
<dbReference type="InterPro" id="IPR011610">
    <property type="entry name" value="SAM_mthyl_Trfase_ML2640-like"/>
</dbReference>
<dbReference type="Gene3D" id="3.40.50.150">
    <property type="entry name" value="Vaccinia Virus protein VP39"/>
    <property type="match status" value="1"/>
</dbReference>
<proteinExistence type="inferred from homology"/>